<dbReference type="InterPro" id="IPR036071">
    <property type="entry name" value="AMMECR1_dom_sf"/>
</dbReference>
<dbReference type="Gene3D" id="3.30.700.20">
    <property type="entry name" value="Hypothetical protein ph0010, domain 1"/>
    <property type="match status" value="1"/>
</dbReference>
<dbReference type="PROSITE" id="PS51112">
    <property type="entry name" value="AMMECR1"/>
    <property type="match status" value="1"/>
</dbReference>
<dbReference type="Gene3D" id="3.30.1490.150">
    <property type="entry name" value="Hypothetical protein ph0010, domain 2"/>
    <property type="match status" value="1"/>
</dbReference>
<dbReference type="PANTHER" id="PTHR13016">
    <property type="entry name" value="AMMECR1 HOMOLOG"/>
    <property type="match status" value="1"/>
</dbReference>
<dbReference type="Proteomes" id="UP000053758">
    <property type="component" value="Unassembled WGS sequence"/>
</dbReference>
<evidence type="ECO:0000313" key="2">
    <source>
        <dbReference type="Proteomes" id="UP000053758"/>
    </source>
</evidence>
<dbReference type="SUPFAM" id="SSF143447">
    <property type="entry name" value="AMMECR1-like"/>
    <property type="match status" value="2"/>
</dbReference>
<dbReference type="EMBL" id="DF830090">
    <property type="protein sequence ID" value="GAK67869.1"/>
    <property type="molecule type" value="Genomic_DNA"/>
</dbReference>
<dbReference type="HOGENOM" id="CLU_052828_1_0_1"/>
<accession>A0A081CMH3</accession>
<dbReference type="OrthoDB" id="24630at2759"/>
<dbReference type="InterPro" id="IPR002733">
    <property type="entry name" value="AMMECR1_domain"/>
</dbReference>
<dbReference type="GeneID" id="26306914"/>
<evidence type="ECO:0000313" key="1">
    <source>
        <dbReference type="EMBL" id="GAK67869.1"/>
    </source>
</evidence>
<dbReference type="Pfam" id="PF01871">
    <property type="entry name" value="AMMECR1"/>
    <property type="match status" value="2"/>
</dbReference>
<proteinExistence type="predicted"/>
<sequence length="270" mass="29662">MAPSQSDSEPSAALAEHCFYCFTVIEHELNSNSYSSRPPAAPFEDDGNEYPLFVTWNIFPHSSTARRSILSSASSTATPRLRGCIGTFEPYPLSQGLAEYASIAAFKDRRFSPISSSELARLECGVSLLTHFEDCDDHLDWAVGVHGIYIHLPNPALAPKPLLARGNEDSASSSSGSGASTPAPLKSTRSSRFSKSAHSGPNFLTATYLPDVIPDQGWTKQEAIDSAIRKAGFNGKITDDIRNALRVRRYRSQKVSRTYDEYLAWKQDHN</sequence>
<reference evidence="2" key="1">
    <citation type="journal article" date="2014" name="Genome Announc.">
        <title>Draft Genome Sequence of the Yeast Pseudozyma antarctica Type Strain JCM10317, a Producer of the Glycolipid Biosurfactants, Mannosylerythritol Lipids.</title>
        <authorList>
            <person name="Saika A."/>
            <person name="Koike H."/>
            <person name="Hori T."/>
            <person name="Fukuoka T."/>
            <person name="Sato S."/>
            <person name="Habe H."/>
            <person name="Kitamoto D."/>
            <person name="Morita T."/>
        </authorList>
    </citation>
    <scope>NUCLEOTIDE SEQUENCE [LARGE SCALE GENOMIC DNA]</scope>
    <source>
        <strain evidence="2">JCM 10317</strain>
    </source>
</reference>
<dbReference type="InterPro" id="IPR027485">
    <property type="entry name" value="AMMECR1_N"/>
</dbReference>
<keyword evidence="2" id="KW-1185">Reference proteome</keyword>
<protein>
    <submittedName>
        <fullName evidence="1">Alport syndrome</fullName>
    </submittedName>
</protein>
<dbReference type="PANTHER" id="PTHR13016:SF0">
    <property type="entry name" value="AMME SYNDROME CANDIDATE GENE 1 PROTEIN"/>
    <property type="match status" value="1"/>
</dbReference>
<dbReference type="AlphaFoldDB" id="A0A081CMH3"/>
<name>A0A081CMH3_PSEA2</name>
<organism evidence="1 2">
    <name type="scientific">Pseudozyma antarctica</name>
    <name type="common">Yeast</name>
    <name type="synonym">Candida antarctica</name>
    <dbReference type="NCBI Taxonomy" id="84753"/>
    <lineage>
        <taxon>Eukaryota</taxon>
        <taxon>Fungi</taxon>
        <taxon>Dikarya</taxon>
        <taxon>Basidiomycota</taxon>
        <taxon>Ustilaginomycotina</taxon>
        <taxon>Ustilaginomycetes</taxon>
        <taxon>Ustilaginales</taxon>
        <taxon>Ustilaginaceae</taxon>
        <taxon>Moesziomyces</taxon>
    </lineage>
</organism>
<gene>
    <name evidence="1" type="ORF">PAN0_023c6099</name>
</gene>
<dbReference type="InterPro" id="IPR023473">
    <property type="entry name" value="AMMECR1"/>
</dbReference>
<dbReference type="RefSeq" id="XP_014653917.1">
    <property type="nucleotide sequence ID" value="XM_014798431.1"/>
</dbReference>